<dbReference type="RefSeq" id="WP_222426833.1">
    <property type="nucleotide sequence ID" value="NZ_VJWX01000871.1"/>
</dbReference>
<comment type="caution">
    <text evidence="2">The sequence shown here is derived from an EMBL/GenBank/DDBJ whole genome shotgun (WGS) entry which is preliminary data.</text>
</comment>
<dbReference type="InterPro" id="IPR008160">
    <property type="entry name" value="Collagen"/>
</dbReference>
<dbReference type="Gene3D" id="1.20.5.320">
    <property type="entry name" value="6-Phosphogluconate Dehydrogenase, domain 3"/>
    <property type="match status" value="1"/>
</dbReference>
<dbReference type="Pfam" id="PF01391">
    <property type="entry name" value="Collagen"/>
    <property type="match status" value="1"/>
</dbReference>
<gene>
    <name evidence="2" type="ORF">FNH05_37555</name>
</gene>
<protein>
    <recommendedName>
        <fullName evidence="4">Collagen-like protein</fullName>
    </recommendedName>
</protein>
<evidence type="ECO:0000313" key="3">
    <source>
        <dbReference type="Proteomes" id="UP000320011"/>
    </source>
</evidence>
<name>A0A557ZNW5_9PSEU</name>
<organism evidence="2 3">
    <name type="scientific">Amycolatopsis rhizosphaerae</name>
    <dbReference type="NCBI Taxonomy" id="2053003"/>
    <lineage>
        <taxon>Bacteria</taxon>
        <taxon>Bacillati</taxon>
        <taxon>Actinomycetota</taxon>
        <taxon>Actinomycetes</taxon>
        <taxon>Pseudonocardiales</taxon>
        <taxon>Pseudonocardiaceae</taxon>
        <taxon>Amycolatopsis</taxon>
    </lineage>
</organism>
<accession>A0A557ZNW5</accession>
<dbReference type="AlphaFoldDB" id="A0A557ZNW5"/>
<sequence length="149" mass="14375">PGATGPAGPTGPPGATGPSGPTGPTGPTGPQGPIGPSGPSGPPGPSSGIDTATQGSTEYIGYVNGTPHVYVYDSSPGVATWFDLGPIPAGNAVDVGLSVNPTGNTLSVTVLSSNGNVYEDRCTTNPAPIHACTGWVPNTPNTTSPSTPA</sequence>
<feature type="region of interest" description="Disordered" evidence="1">
    <location>
        <begin position="1"/>
        <end position="55"/>
    </location>
</feature>
<evidence type="ECO:0000313" key="2">
    <source>
        <dbReference type="EMBL" id="TVT13716.1"/>
    </source>
</evidence>
<dbReference type="EMBL" id="VJWX01000871">
    <property type="protein sequence ID" value="TVT13716.1"/>
    <property type="molecule type" value="Genomic_DNA"/>
</dbReference>
<proteinExistence type="predicted"/>
<reference evidence="2 3" key="2">
    <citation type="submission" date="2019-08" db="EMBL/GenBank/DDBJ databases">
        <title>Amycolatopsis acidicola sp. nov., isolated from peat swamp forest soil.</title>
        <authorList>
            <person name="Srisuk N."/>
        </authorList>
    </citation>
    <scope>NUCLEOTIDE SEQUENCE [LARGE SCALE GENOMIC DNA]</scope>
    <source>
        <strain evidence="2 3">TBRC 6029</strain>
    </source>
</reference>
<evidence type="ECO:0000256" key="1">
    <source>
        <dbReference type="SAM" id="MobiDB-lite"/>
    </source>
</evidence>
<feature type="non-terminal residue" evidence="2">
    <location>
        <position position="1"/>
    </location>
</feature>
<dbReference type="Proteomes" id="UP000320011">
    <property type="component" value="Unassembled WGS sequence"/>
</dbReference>
<evidence type="ECO:0008006" key="4">
    <source>
        <dbReference type="Google" id="ProtNLM"/>
    </source>
</evidence>
<reference evidence="2 3" key="1">
    <citation type="submission" date="2019-07" db="EMBL/GenBank/DDBJ databases">
        <authorList>
            <person name="Duangmal K."/>
            <person name="Teo W.F.A."/>
        </authorList>
    </citation>
    <scope>NUCLEOTIDE SEQUENCE [LARGE SCALE GENOMIC DNA]</scope>
    <source>
        <strain evidence="2 3">TBRC 6029</strain>
    </source>
</reference>
<keyword evidence="3" id="KW-1185">Reference proteome</keyword>